<accession>A0ABR5A5E2</accession>
<feature type="domain" description="ATP-dependent DNA ligase family profile" evidence="1">
    <location>
        <begin position="10"/>
        <end position="96"/>
    </location>
</feature>
<comment type="caution">
    <text evidence="2">The sequence shown here is derived from an EMBL/GenBank/DDBJ whole genome shotgun (WGS) entry which is preliminary data.</text>
</comment>
<sequence>MFLPPMLLEKVEKPFDDDNYIFEPKIDGHRLILSVQNGEVRLFTRHNNDVTRQYPELHAVPIDDHSDTVLDGEVACINPETGSIDFEMVMERFQMKK</sequence>
<name>A0ABR5A5E2_9BACL</name>
<dbReference type="Gene3D" id="3.30.470.30">
    <property type="entry name" value="DNA ligase/mRNA capping enzyme"/>
    <property type="match status" value="1"/>
</dbReference>
<dbReference type="GO" id="GO:0016874">
    <property type="term" value="F:ligase activity"/>
    <property type="evidence" value="ECO:0007669"/>
    <property type="project" value="UniProtKB-KW"/>
</dbReference>
<evidence type="ECO:0000313" key="2">
    <source>
        <dbReference type="EMBL" id="KIL36234.1"/>
    </source>
</evidence>
<keyword evidence="2" id="KW-0436">Ligase</keyword>
<keyword evidence="3" id="KW-1185">Reference proteome</keyword>
<dbReference type="Proteomes" id="UP000054526">
    <property type="component" value="Unassembled WGS sequence"/>
</dbReference>
<dbReference type="InterPro" id="IPR012310">
    <property type="entry name" value="DNA_ligase_ATP-dep_cent"/>
</dbReference>
<evidence type="ECO:0000313" key="3">
    <source>
        <dbReference type="Proteomes" id="UP000054526"/>
    </source>
</evidence>
<feature type="non-terminal residue" evidence="2">
    <location>
        <position position="97"/>
    </location>
</feature>
<proteinExistence type="predicted"/>
<evidence type="ECO:0000259" key="1">
    <source>
        <dbReference type="Pfam" id="PF01068"/>
    </source>
</evidence>
<dbReference type="Pfam" id="PF01068">
    <property type="entry name" value="DNA_ligase_A_M"/>
    <property type="match status" value="1"/>
</dbReference>
<gene>
    <name evidence="2" type="ORF">SD71_09860</name>
</gene>
<reference evidence="2 3" key="1">
    <citation type="submission" date="2014-12" db="EMBL/GenBank/DDBJ databases">
        <title>Draft genome sequence of Cohnella kolymensis strain B-2846.</title>
        <authorList>
            <person name="Karlyshev A.V."/>
            <person name="Kudryashova E.B."/>
        </authorList>
    </citation>
    <scope>NUCLEOTIDE SEQUENCE [LARGE SCALE GENOMIC DNA]</scope>
    <source>
        <strain evidence="2 3">VKM B-2846</strain>
    </source>
</reference>
<organism evidence="2 3">
    <name type="scientific">Cohnella kolymensis</name>
    <dbReference type="NCBI Taxonomy" id="1590652"/>
    <lineage>
        <taxon>Bacteria</taxon>
        <taxon>Bacillati</taxon>
        <taxon>Bacillota</taxon>
        <taxon>Bacilli</taxon>
        <taxon>Bacillales</taxon>
        <taxon>Paenibacillaceae</taxon>
        <taxon>Cohnella</taxon>
    </lineage>
</organism>
<protein>
    <submittedName>
        <fullName evidence="2">ATP-dependent DNA ligase</fullName>
    </submittedName>
</protein>
<dbReference type="EMBL" id="JXAL01000014">
    <property type="protein sequence ID" value="KIL36234.1"/>
    <property type="molecule type" value="Genomic_DNA"/>
</dbReference>
<dbReference type="SUPFAM" id="SSF56091">
    <property type="entry name" value="DNA ligase/mRNA capping enzyme, catalytic domain"/>
    <property type="match status" value="1"/>
</dbReference>